<name>A0A819TIS7_9BILA</name>
<comment type="caution">
    <text evidence="2">The sequence shown here is derived from an EMBL/GenBank/DDBJ whole genome shotgun (WGS) entry which is preliminary data.</text>
</comment>
<proteinExistence type="predicted"/>
<dbReference type="Proteomes" id="UP000663868">
    <property type="component" value="Unassembled WGS sequence"/>
</dbReference>
<evidence type="ECO:0000313" key="3">
    <source>
        <dbReference type="Proteomes" id="UP000663868"/>
    </source>
</evidence>
<feature type="compositionally biased region" description="Low complexity" evidence="1">
    <location>
        <begin position="117"/>
        <end position="128"/>
    </location>
</feature>
<feature type="region of interest" description="Disordered" evidence="1">
    <location>
        <begin position="56"/>
        <end position="152"/>
    </location>
</feature>
<dbReference type="AlphaFoldDB" id="A0A819TIS7"/>
<feature type="compositionally biased region" description="Polar residues" evidence="1">
    <location>
        <begin position="91"/>
        <end position="109"/>
    </location>
</feature>
<dbReference type="EMBL" id="CAJOBB010004097">
    <property type="protein sequence ID" value="CAF4073871.1"/>
    <property type="molecule type" value="Genomic_DNA"/>
</dbReference>
<evidence type="ECO:0000256" key="1">
    <source>
        <dbReference type="SAM" id="MobiDB-lite"/>
    </source>
</evidence>
<feature type="non-terminal residue" evidence="2">
    <location>
        <position position="1"/>
    </location>
</feature>
<gene>
    <name evidence="2" type="ORF">KXQ929_LOCUS32916</name>
</gene>
<evidence type="ECO:0000313" key="2">
    <source>
        <dbReference type="EMBL" id="CAF4073871.1"/>
    </source>
</evidence>
<organism evidence="2 3">
    <name type="scientific">Adineta steineri</name>
    <dbReference type="NCBI Taxonomy" id="433720"/>
    <lineage>
        <taxon>Eukaryota</taxon>
        <taxon>Metazoa</taxon>
        <taxon>Spiralia</taxon>
        <taxon>Gnathifera</taxon>
        <taxon>Rotifera</taxon>
        <taxon>Eurotatoria</taxon>
        <taxon>Bdelloidea</taxon>
        <taxon>Adinetida</taxon>
        <taxon>Adinetidae</taxon>
        <taxon>Adineta</taxon>
    </lineage>
</organism>
<accession>A0A819TIS7</accession>
<protein>
    <submittedName>
        <fullName evidence="2">Uncharacterized protein</fullName>
    </submittedName>
</protein>
<sequence>MNNTPSVQRPSILISWSEYQRLLACESASKTRAVTIKKKVVSKQPALTQHMKKIVANTKLLKEKQQMPSLSSSRSPPPTAPLGSSFRIPKQMSSPPATPRSTLGSTPSTQGRRRAPSRAPGRQRAPSRSPHRPPSSLVPEKREYLNTTAEAK</sequence>
<reference evidence="2" key="1">
    <citation type="submission" date="2021-02" db="EMBL/GenBank/DDBJ databases">
        <authorList>
            <person name="Nowell W R."/>
        </authorList>
    </citation>
    <scope>NUCLEOTIDE SEQUENCE</scope>
</reference>